<reference evidence="6 7" key="1">
    <citation type="submission" date="2018-05" db="EMBL/GenBank/DDBJ databases">
        <title>Draft genome sequence of Scytalidium lignicola DSM 105466, a ubiquitous saprotrophic fungus.</title>
        <authorList>
            <person name="Buettner E."/>
            <person name="Gebauer A.M."/>
            <person name="Hofrichter M."/>
            <person name="Liers C."/>
            <person name="Kellner H."/>
        </authorList>
    </citation>
    <scope>NUCLEOTIDE SEQUENCE [LARGE SCALE GENOMIC DNA]</scope>
    <source>
        <strain evidence="6 7">DSM 105466</strain>
    </source>
</reference>
<dbReference type="FunFam" id="1.25.40.10:FF:001208">
    <property type="entry name" value="Tetratricopeptide repeat domain-containing protein"/>
    <property type="match status" value="1"/>
</dbReference>
<dbReference type="InterPro" id="IPR055217">
    <property type="entry name" value="TPR_EMC2"/>
</dbReference>
<keyword evidence="7" id="KW-1185">Reference proteome</keyword>
<dbReference type="OMA" id="LMEMLFY"/>
<comment type="caution">
    <text evidence="6">The sequence shown here is derived from an EMBL/GenBank/DDBJ whole genome shotgun (WGS) entry which is preliminary data.</text>
</comment>
<feature type="non-terminal residue" evidence="6">
    <location>
        <position position="1"/>
    </location>
</feature>
<dbReference type="Gene3D" id="1.25.40.10">
    <property type="entry name" value="Tetratricopeptide repeat domain"/>
    <property type="match status" value="1"/>
</dbReference>
<dbReference type="EMBL" id="NCSJ02000018">
    <property type="protein sequence ID" value="RFU34654.1"/>
    <property type="molecule type" value="Genomic_DNA"/>
</dbReference>
<keyword evidence="1" id="KW-0677">Repeat</keyword>
<evidence type="ECO:0000313" key="6">
    <source>
        <dbReference type="EMBL" id="RFU34654.1"/>
    </source>
</evidence>
<comment type="subunit">
    <text evidence="4">Component of the ER membrane protein complex (EMC).</text>
</comment>
<evidence type="ECO:0000256" key="2">
    <source>
        <dbReference type="ARBA" id="ARBA00022803"/>
    </source>
</evidence>
<accession>A0A3E2HMN9</accession>
<feature type="domain" description="EMC2 TPR-like" evidence="5">
    <location>
        <begin position="110"/>
        <end position="193"/>
    </location>
</feature>
<dbReference type="Pfam" id="PF22890">
    <property type="entry name" value="TPR_EMC2"/>
    <property type="match status" value="1"/>
</dbReference>
<feature type="repeat" description="TPR" evidence="3">
    <location>
        <begin position="160"/>
        <end position="193"/>
    </location>
</feature>
<keyword evidence="2 3" id="KW-0802">TPR repeat</keyword>
<organism evidence="6 7">
    <name type="scientific">Scytalidium lignicola</name>
    <name type="common">Hyphomycete</name>
    <dbReference type="NCBI Taxonomy" id="5539"/>
    <lineage>
        <taxon>Eukaryota</taxon>
        <taxon>Fungi</taxon>
        <taxon>Dikarya</taxon>
        <taxon>Ascomycota</taxon>
        <taxon>Pezizomycotina</taxon>
        <taxon>Leotiomycetes</taxon>
        <taxon>Leotiomycetes incertae sedis</taxon>
        <taxon>Scytalidium</taxon>
    </lineage>
</organism>
<dbReference type="Proteomes" id="UP000258309">
    <property type="component" value="Unassembled WGS sequence"/>
</dbReference>
<keyword evidence="4" id="KW-0472">Membrane</keyword>
<dbReference type="OrthoDB" id="124397at2759"/>
<name>A0A3E2HMN9_SCYLI</name>
<dbReference type="SUPFAM" id="SSF48452">
    <property type="entry name" value="TPR-like"/>
    <property type="match status" value="1"/>
</dbReference>
<keyword evidence="4" id="KW-0256">Endoplasmic reticulum</keyword>
<dbReference type="PROSITE" id="PS50005">
    <property type="entry name" value="TPR"/>
    <property type="match status" value="1"/>
</dbReference>
<dbReference type="AlphaFoldDB" id="A0A3E2HMN9"/>
<proteinExistence type="inferred from homology"/>
<dbReference type="PANTHER" id="PTHR12760">
    <property type="entry name" value="TETRATRICOPEPTIDE REPEAT PROTEIN"/>
    <property type="match status" value="1"/>
</dbReference>
<comment type="similarity">
    <text evidence="4">Belongs to the EMC2 family.</text>
</comment>
<dbReference type="InterPro" id="IPR019734">
    <property type="entry name" value="TPR_rpt"/>
</dbReference>
<sequence length="326" mass="35779">MSSALLQPPLHLSPAAALQLSQKAPAILNSTPSSTSPNLLASILSAAESADLWTTYENLLISCLRTGDEDSAHLCLDRLTQRFGAENERVMAFKGLFQEATAEDDAALQKVLREYEEILAKDPSNMPVSKRRIALLKSLQKIPETITALNQFLDASPTDAEAWAELGDLYLSQGMYAQGIFAWEEVLLITPNGWNIHARLGEALFMAASAANGDANSDKYLAESMRRFCRSIELCNDYLRGYYGLKLVTSRLLTRLPQNSRPSKTEGEVSLPDVKTIERLNETATAKLAEIVRRSTGGEPGWVGYDESEVAAAQELLKKDSAPNTR</sequence>
<evidence type="ECO:0000256" key="1">
    <source>
        <dbReference type="ARBA" id="ARBA00022737"/>
    </source>
</evidence>
<feature type="non-terminal residue" evidence="6">
    <location>
        <position position="326"/>
    </location>
</feature>
<evidence type="ECO:0000256" key="4">
    <source>
        <dbReference type="RuleBase" id="RU367091"/>
    </source>
</evidence>
<evidence type="ECO:0000259" key="5">
    <source>
        <dbReference type="Pfam" id="PF22890"/>
    </source>
</evidence>
<comment type="function">
    <text evidence="4">Part of the endoplasmic reticulum membrane protein complex (EMC) that enables the energy-independent insertion into endoplasmic reticulum membranes of newly synthesized membrane proteins.</text>
</comment>
<dbReference type="InterPro" id="IPR039856">
    <property type="entry name" value="EMC2-like"/>
</dbReference>
<protein>
    <recommendedName>
        <fullName evidence="4">ER membrane protein complex subunit 2</fullName>
    </recommendedName>
</protein>
<gene>
    <name evidence="6" type="ORF">B7463_g1682</name>
</gene>
<dbReference type="STRING" id="5539.A0A3E2HMN9"/>
<evidence type="ECO:0000256" key="3">
    <source>
        <dbReference type="PROSITE-ProRule" id="PRU00339"/>
    </source>
</evidence>
<dbReference type="GO" id="GO:0072546">
    <property type="term" value="C:EMC complex"/>
    <property type="evidence" value="ECO:0007669"/>
    <property type="project" value="UniProtKB-UniRule"/>
</dbReference>
<evidence type="ECO:0000313" key="7">
    <source>
        <dbReference type="Proteomes" id="UP000258309"/>
    </source>
</evidence>
<comment type="subcellular location">
    <subcellularLocation>
        <location evidence="4">Endoplasmic reticulum membrane</location>
        <topology evidence="4">Peripheral membrane protein</topology>
        <orientation evidence="4">Cytoplasmic side</orientation>
    </subcellularLocation>
</comment>
<dbReference type="InterPro" id="IPR011990">
    <property type="entry name" value="TPR-like_helical_dom_sf"/>
</dbReference>